<feature type="non-terminal residue" evidence="1">
    <location>
        <position position="1"/>
    </location>
</feature>
<organism evidence="1 2">
    <name type="scientific">Trichonephila inaurata madagascariensis</name>
    <dbReference type="NCBI Taxonomy" id="2747483"/>
    <lineage>
        <taxon>Eukaryota</taxon>
        <taxon>Metazoa</taxon>
        <taxon>Ecdysozoa</taxon>
        <taxon>Arthropoda</taxon>
        <taxon>Chelicerata</taxon>
        <taxon>Arachnida</taxon>
        <taxon>Araneae</taxon>
        <taxon>Araneomorphae</taxon>
        <taxon>Entelegynae</taxon>
        <taxon>Araneoidea</taxon>
        <taxon>Nephilidae</taxon>
        <taxon>Trichonephila</taxon>
        <taxon>Trichonephila inaurata</taxon>
    </lineage>
</organism>
<protein>
    <submittedName>
        <fullName evidence="1">Uncharacterized protein</fullName>
    </submittedName>
</protein>
<gene>
    <name evidence="1" type="ORF">TNIN_379951</name>
</gene>
<comment type="caution">
    <text evidence="1">The sequence shown here is derived from an EMBL/GenBank/DDBJ whole genome shotgun (WGS) entry which is preliminary data.</text>
</comment>
<sequence>SRRVKLETGELVRPVQRLYNLELQEPEINLPKDLTDSVIRTKRGRKVTTPKRLTYA</sequence>
<dbReference type="AlphaFoldDB" id="A0A8X6XD59"/>
<evidence type="ECO:0000313" key="1">
    <source>
        <dbReference type="EMBL" id="GFY51069.1"/>
    </source>
</evidence>
<dbReference type="EMBL" id="BMAV01007871">
    <property type="protein sequence ID" value="GFY51069.1"/>
    <property type="molecule type" value="Genomic_DNA"/>
</dbReference>
<proteinExistence type="predicted"/>
<evidence type="ECO:0000313" key="2">
    <source>
        <dbReference type="Proteomes" id="UP000886998"/>
    </source>
</evidence>
<reference evidence="1" key="1">
    <citation type="submission" date="2020-08" db="EMBL/GenBank/DDBJ databases">
        <title>Multicomponent nature underlies the extraordinary mechanical properties of spider dragline silk.</title>
        <authorList>
            <person name="Kono N."/>
            <person name="Nakamura H."/>
            <person name="Mori M."/>
            <person name="Yoshida Y."/>
            <person name="Ohtoshi R."/>
            <person name="Malay A.D."/>
            <person name="Moran D.A.P."/>
            <person name="Tomita M."/>
            <person name="Numata K."/>
            <person name="Arakawa K."/>
        </authorList>
    </citation>
    <scope>NUCLEOTIDE SEQUENCE</scope>
</reference>
<dbReference type="Proteomes" id="UP000886998">
    <property type="component" value="Unassembled WGS sequence"/>
</dbReference>
<name>A0A8X6XD59_9ARAC</name>
<accession>A0A8X6XD59</accession>
<keyword evidence="2" id="KW-1185">Reference proteome</keyword>